<dbReference type="PANTHER" id="PTHR42912">
    <property type="entry name" value="METHYLTRANSFERASE"/>
    <property type="match status" value="1"/>
</dbReference>
<keyword evidence="3" id="KW-1185">Reference proteome</keyword>
<evidence type="ECO:0000259" key="1">
    <source>
        <dbReference type="Pfam" id="PF08241"/>
    </source>
</evidence>
<dbReference type="SUPFAM" id="SSF53335">
    <property type="entry name" value="S-adenosyl-L-methionine-dependent methyltransferases"/>
    <property type="match status" value="1"/>
</dbReference>
<dbReference type="InterPro" id="IPR029063">
    <property type="entry name" value="SAM-dependent_MTases_sf"/>
</dbReference>
<dbReference type="InterPro" id="IPR013216">
    <property type="entry name" value="Methyltransf_11"/>
</dbReference>
<comment type="caution">
    <text evidence="2">The sequence shown here is derived from an EMBL/GenBank/DDBJ whole genome shotgun (WGS) entry which is preliminary data.</text>
</comment>
<evidence type="ECO:0000313" key="2">
    <source>
        <dbReference type="EMBL" id="EEW26122.1"/>
    </source>
</evidence>
<protein>
    <submittedName>
        <fullName evidence="2">Methyltransferase type 11</fullName>
    </submittedName>
</protein>
<name>C8RYD4_9RHOB</name>
<dbReference type="InterPro" id="IPR050508">
    <property type="entry name" value="Methyltransf_Superfamily"/>
</dbReference>
<dbReference type="EMBL" id="ACYY01000004">
    <property type="protein sequence ID" value="EEW26122.1"/>
    <property type="molecule type" value="Genomic_DNA"/>
</dbReference>
<gene>
    <name evidence="2" type="ORF">Rsw2DRAFT_0812</name>
</gene>
<dbReference type="AlphaFoldDB" id="C8RYD4"/>
<dbReference type="Pfam" id="PF08241">
    <property type="entry name" value="Methyltransf_11"/>
    <property type="match status" value="1"/>
</dbReference>
<feature type="domain" description="Methyltransferase type 11" evidence="1">
    <location>
        <begin position="63"/>
        <end position="156"/>
    </location>
</feature>
<dbReference type="eggNOG" id="COG2226">
    <property type="taxonomic scope" value="Bacteria"/>
</dbReference>
<organism evidence="2 3">
    <name type="scientific">Rhodobacter ferrooxidans</name>
    <dbReference type="NCBI Taxonomy" id="371731"/>
    <lineage>
        <taxon>Bacteria</taxon>
        <taxon>Pseudomonadati</taxon>
        <taxon>Pseudomonadota</taxon>
        <taxon>Alphaproteobacteria</taxon>
        <taxon>Rhodobacterales</taxon>
        <taxon>Rhodobacter group</taxon>
        <taxon>Rhodobacter</taxon>
    </lineage>
</organism>
<sequence>MAAKHDGHLGAVYAASKPEEIAGVYDAWAESYDAEMAVAGYRHPSIGLALLARHLPRGAGPLLDAGVGTGLIGPWLGIIGYGPVEGLDISAGMLAVAARKGAYAALHHLALGGVLPFADGAYAGIISTGVFTTGHVGAEALAELVRVCRPGGVLVLTVKDTVWQGGFAAEVARLVAAGRIAVAEETAPYVSMPGEVGTVPSRAVVLRVL</sequence>
<dbReference type="OrthoDB" id="9807911at2"/>
<dbReference type="STRING" id="371731.Rsw2DRAFT_0812"/>
<evidence type="ECO:0000313" key="3">
    <source>
        <dbReference type="Proteomes" id="UP000010121"/>
    </source>
</evidence>
<dbReference type="GO" id="GO:0008757">
    <property type="term" value="F:S-adenosylmethionine-dependent methyltransferase activity"/>
    <property type="evidence" value="ECO:0007669"/>
    <property type="project" value="InterPro"/>
</dbReference>
<proteinExistence type="predicted"/>
<reference evidence="2 3" key="1">
    <citation type="submission" date="2009-08" db="EMBL/GenBank/DDBJ databases">
        <title>The draft genome of Rhodobacter sp. SW2.</title>
        <authorList>
            <consortium name="US DOE Joint Genome Institute (JGI-PGF)"/>
            <person name="Lucas S."/>
            <person name="Copeland A."/>
            <person name="Lapidus A."/>
            <person name="Glavina del Rio T."/>
            <person name="Tice H."/>
            <person name="Bruce D."/>
            <person name="Goodwin L."/>
            <person name="Pitluck S."/>
            <person name="Larimer F."/>
            <person name="Land M.L."/>
            <person name="Hauser L."/>
            <person name="Emerson D."/>
        </authorList>
    </citation>
    <scope>NUCLEOTIDE SEQUENCE [LARGE SCALE GENOMIC DNA]</scope>
    <source>
        <strain evidence="2 3">SW2</strain>
    </source>
</reference>
<dbReference type="GO" id="GO:0032259">
    <property type="term" value="P:methylation"/>
    <property type="evidence" value="ECO:0007669"/>
    <property type="project" value="UniProtKB-KW"/>
</dbReference>
<keyword evidence="2" id="KW-0489">Methyltransferase</keyword>
<dbReference type="Gene3D" id="3.40.50.150">
    <property type="entry name" value="Vaccinia Virus protein VP39"/>
    <property type="match status" value="1"/>
</dbReference>
<dbReference type="Proteomes" id="UP000010121">
    <property type="component" value="Unassembled WGS sequence"/>
</dbReference>
<dbReference type="CDD" id="cd02440">
    <property type="entry name" value="AdoMet_MTases"/>
    <property type="match status" value="1"/>
</dbReference>
<keyword evidence="2" id="KW-0808">Transferase</keyword>
<accession>C8RYD4</accession>